<evidence type="ECO:0000313" key="2">
    <source>
        <dbReference type="Proteomes" id="UP001604336"/>
    </source>
</evidence>
<organism evidence="1 2">
    <name type="scientific">Abeliophyllum distichum</name>
    <dbReference type="NCBI Taxonomy" id="126358"/>
    <lineage>
        <taxon>Eukaryota</taxon>
        <taxon>Viridiplantae</taxon>
        <taxon>Streptophyta</taxon>
        <taxon>Embryophyta</taxon>
        <taxon>Tracheophyta</taxon>
        <taxon>Spermatophyta</taxon>
        <taxon>Magnoliopsida</taxon>
        <taxon>eudicotyledons</taxon>
        <taxon>Gunneridae</taxon>
        <taxon>Pentapetalae</taxon>
        <taxon>asterids</taxon>
        <taxon>lamiids</taxon>
        <taxon>Lamiales</taxon>
        <taxon>Oleaceae</taxon>
        <taxon>Forsythieae</taxon>
        <taxon>Abeliophyllum</taxon>
    </lineage>
</organism>
<dbReference type="Pfam" id="PF13855">
    <property type="entry name" value="LRR_8"/>
    <property type="match status" value="1"/>
</dbReference>
<proteinExistence type="predicted"/>
<name>A0ABD1UGJ0_9LAMI</name>
<dbReference type="EMBL" id="JBFOLK010000003">
    <property type="protein sequence ID" value="KAL2523653.1"/>
    <property type="molecule type" value="Genomic_DNA"/>
</dbReference>
<gene>
    <name evidence="1" type="ORF">Adt_08707</name>
</gene>
<evidence type="ECO:0000313" key="1">
    <source>
        <dbReference type="EMBL" id="KAL2523653.1"/>
    </source>
</evidence>
<dbReference type="Proteomes" id="UP001604336">
    <property type="component" value="Unassembled WGS sequence"/>
</dbReference>
<dbReference type="AlphaFoldDB" id="A0ABD1UGJ0"/>
<dbReference type="PANTHER" id="PTHR47186">
    <property type="entry name" value="LEUCINE-RICH REPEAT-CONTAINING PROTEIN 57"/>
    <property type="match status" value="1"/>
</dbReference>
<comment type="caution">
    <text evidence="1">The sequence shown here is derived from an EMBL/GenBank/DDBJ whole genome shotgun (WGS) entry which is preliminary data.</text>
</comment>
<reference evidence="2" key="1">
    <citation type="submission" date="2024-07" db="EMBL/GenBank/DDBJ databases">
        <title>Two chromosome-level genome assemblies of Korean endemic species Abeliophyllum distichum and Forsythia ovata (Oleaceae).</title>
        <authorList>
            <person name="Jang H."/>
        </authorList>
    </citation>
    <scope>NUCLEOTIDE SEQUENCE [LARGE SCALE GENOMIC DNA]</scope>
</reference>
<dbReference type="SUPFAM" id="SSF52058">
    <property type="entry name" value="L domain-like"/>
    <property type="match status" value="1"/>
</dbReference>
<protein>
    <submittedName>
        <fullName evidence="1">Disease resistance protein</fullName>
    </submittedName>
</protein>
<dbReference type="Gene3D" id="3.80.10.10">
    <property type="entry name" value="Ribonuclease Inhibitor"/>
    <property type="match status" value="1"/>
</dbReference>
<dbReference type="PANTHER" id="PTHR47186:SF20">
    <property type="entry name" value="DISEASE RESISTANCE PROTEIN RPS5-LIKE"/>
    <property type="match status" value="1"/>
</dbReference>
<keyword evidence="2" id="KW-1185">Reference proteome</keyword>
<sequence>MALWITKDNSRYMVKAGLHLREIPDMQEWTEDLDKISLMKNSIGEISSGMSPKCPRLSTLILSGNPLMSISDCFFTQMCGLRTLDLSSTYIQYLLNSISDLENLKTLLLRQCYNLKSVPTLEKLKLLTRLDLAYTEIEEVPNGVESLTNLKVLVLVCKSLSTIPTGVLHRLSLIQQLNLPYHIGVPIEEVEALKQLEVFRGSVNSVCDLNRLITFLQIIRPLSFYSMF</sequence>
<dbReference type="InterPro" id="IPR001611">
    <property type="entry name" value="Leu-rich_rpt"/>
</dbReference>
<dbReference type="InterPro" id="IPR032675">
    <property type="entry name" value="LRR_dom_sf"/>
</dbReference>
<accession>A0ABD1UGJ0</accession>